<dbReference type="Proteomes" id="UP000001194">
    <property type="component" value="Unassembled WGS sequence"/>
</dbReference>
<protein>
    <submittedName>
        <fullName evidence="2">Predicted protein</fullName>
    </submittedName>
</protein>
<dbReference type="AlphaFoldDB" id="B0DA77"/>
<accession>B0DA77</accession>
<gene>
    <name evidence="2" type="ORF">LACBIDRAFT_297191</name>
</gene>
<dbReference type="RefSeq" id="XP_001880702.1">
    <property type="nucleotide sequence ID" value="XM_001880667.1"/>
</dbReference>
<proteinExistence type="predicted"/>
<evidence type="ECO:0000256" key="1">
    <source>
        <dbReference type="SAM" id="MobiDB-lite"/>
    </source>
</evidence>
<dbReference type="EMBL" id="DS547101">
    <property type="protein sequence ID" value="EDR08477.1"/>
    <property type="molecule type" value="Genomic_DNA"/>
</dbReference>
<dbReference type="OrthoDB" id="3264482at2759"/>
<dbReference type="InParanoid" id="B0DA77"/>
<reference evidence="2 3" key="1">
    <citation type="journal article" date="2008" name="Nature">
        <title>The genome of Laccaria bicolor provides insights into mycorrhizal symbiosis.</title>
        <authorList>
            <person name="Martin F."/>
            <person name="Aerts A."/>
            <person name="Ahren D."/>
            <person name="Brun A."/>
            <person name="Danchin E.G.J."/>
            <person name="Duchaussoy F."/>
            <person name="Gibon J."/>
            <person name="Kohler A."/>
            <person name="Lindquist E."/>
            <person name="Pereda V."/>
            <person name="Salamov A."/>
            <person name="Shapiro H.J."/>
            <person name="Wuyts J."/>
            <person name="Blaudez D."/>
            <person name="Buee M."/>
            <person name="Brokstein P."/>
            <person name="Canbaeck B."/>
            <person name="Cohen D."/>
            <person name="Courty P.E."/>
            <person name="Coutinho P.M."/>
            <person name="Delaruelle C."/>
            <person name="Detter J.C."/>
            <person name="Deveau A."/>
            <person name="DiFazio S."/>
            <person name="Duplessis S."/>
            <person name="Fraissinet-Tachet L."/>
            <person name="Lucic E."/>
            <person name="Frey-Klett P."/>
            <person name="Fourrey C."/>
            <person name="Feussner I."/>
            <person name="Gay G."/>
            <person name="Grimwood J."/>
            <person name="Hoegger P.J."/>
            <person name="Jain P."/>
            <person name="Kilaru S."/>
            <person name="Labbe J."/>
            <person name="Lin Y.C."/>
            <person name="Legue V."/>
            <person name="Le Tacon F."/>
            <person name="Marmeisse R."/>
            <person name="Melayah D."/>
            <person name="Montanini B."/>
            <person name="Muratet M."/>
            <person name="Nehls U."/>
            <person name="Niculita-Hirzel H."/>
            <person name="Oudot-Le Secq M.P."/>
            <person name="Peter M."/>
            <person name="Quesneville H."/>
            <person name="Rajashekar B."/>
            <person name="Reich M."/>
            <person name="Rouhier N."/>
            <person name="Schmutz J."/>
            <person name="Yin T."/>
            <person name="Chalot M."/>
            <person name="Henrissat B."/>
            <person name="Kuees U."/>
            <person name="Lucas S."/>
            <person name="Van de Peer Y."/>
            <person name="Podila G.K."/>
            <person name="Polle A."/>
            <person name="Pukkila P.J."/>
            <person name="Richardson P.M."/>
            <person name="Rouze P."/>
            <person name="Sanders I.R."/>
            <person name="Stajich J.E."/>
            <person name="Tunlid A."/>
            <person name="Tuskan G."/>
            <person name="Grigoriev I.V."/>
        </authorList>
    </citation>
    <scope>NUCLEOTIDE SEQUENCE [LARGE SCALE GENOMIC DNA]</scope>
    <source>
        <strain evidence="3">S238N-H82 / ATCC MYA-4686</strain>
    </source>
</reference>
<keyword evidence="3" id="KW-1185">Reference proteome</keyword>
<evidence type="ECO:0000313" key="2">
    <source>
        <dbReference type="EMBL" id="EDR08477.1"/>
    </source>
</evidence>
<evidence type="ECO:0000313" key="3">
    <source>
        <dbReference type="Proteomes" id="UP000001194"/>
    </source>
</evidence>
<feature type="region of interest" description="Disordered" evidence="1">
    <location>
        <begin position="1"/>
        <end position="22"/>
    </location>
</feature>
<name>B0DA77_LACBS</name>
<organism evidence="3">
    <name type="scientific">Laccaria bicolor (strain S238N-H82 / ATCC MYA-4686)</name>
    <name type="common">Bicoloured deceiver</name>
    <name type="synonym">Laccaria laccata var. bicolor</name>
    <dbReference type="NCBI Taxonomy" id="486041"/>
    <lineage>
        <taxon>Eukaryota</taxon>
        <taxon>Fungi</taxon>
        <taxon>Dikarya</taxon>
        <taxon>Basidiomycota</taxon>
        <taxon>Agaricomycotina</taxon>
        <taxon>Agaricomycetes</taxon>
        <taxon>Agaricomycetidae</taxon>
        <taxon>Agaricales</taxon>
        <taxon>Agaricineae</taxon>
        <taxon>Hydnangiaceae</taxon>
        <taxon>Laccaria</taxon>
    </lineage>
</organism>
<dbReference type="KEGG" id="lbc:LACBIDRAFT_297191"/>
<dbReference type="GeneID" id="6076554"/>
<dbReference type="HOGENOM" id="CLU_047141_0_0_1"/>
<sequence length="334" mass="38124">MRRSSIDPAMVEDDDSGSEHDMGDDFYYQVVPLVGLLPEQELHDIGTLEIHRSRIPTQLFRSIVVDMDIMLMQYGAPYEHKTEEIFNHLVKQFGFVLRNKPETMVNDCIGTHIEYFFKIYGAVTLLYIEMRLKVGNDNERLKIIAQAIAECDRCYLENSTGGYFLPIHCIITDGLHYEFFKFDKHLKPSFVRGCFSGDPEHLRRGLKIDDYSRMETTLPFILQLRCACEAVFDVMLSAYIEGLKANYVRSEERGKKGLTRPTLDGGDKALQSAGRAFAAFREAEVQRKDGDLDSADATADQALLALQESTEAAPISYRSKFIMKDWDDVEVRKA</sequence>